<dbReference type="SMART" id="SM00919">
    <property type="entry name" value="Malic_M"/>
    <property type="match status" value="1"/>
</dbReference>
<dbReference type="OrthoDB" id="9805787at2"/>
<dbReference type="GO" id="GO:0016616">
    <property type="term" value="F:oxidoreductase activity, acting on the CH-OH group of donors, NAD or NADP as acceptor"/>
    <property type="evidence" value="ECO:0007669"/>
    <property type="project" value="InterPro"/>
</dbReference>
<dbReference type="GO" id="GO:0051287">
    <property type="term" value="F:NAD binding"/>
    <property type="evidence" value="ECO:0007669"/>
    <property type="project" value="InterPro"/>
</dbReference>
<protein>
    <submittedName>
        <fullName evidence="14">Allosteric NADP-dependent malic enzyme</fullName>
    </submittedName>
</protein>
<dbReference type="GO" id="GO:0006108">
    <property type="term" value="P:malate metabolic process"/>
    <property type="evidence" value="ECO:0007669"/>
    <property type="project" value="InterPro"/>
</dbReference>
<reference evidence="13 16" key="3">
    <citation type="submission" date="2018-03" db="EMBL/GenBank/DDBJ databases">
        <title>Genomic Encyclopedia of Archaeal and Bacterial Type Strains, Phase II (KMG-II): from individual species to whole genera.</title>
        <authorList>
            <person name="Goeker M."/>
        </authorList>
    </citation>
    <scope>NUCLEOTIDE SEQUENCE [LARGE SCALE GENOMIC DNA]</scope>
    <source>
        <strain evidence="13 16">DSM 17797</strain>
    </source>
</reference>
<evidence type="ECO:0000259" key="12">
    <source>
        <dbReference type="SMART" id="SM01274"/>
    </source>
</evidence>
<dbReference type="InterPro" id="IPR045213">
    <property type="entry name" value="Malic_NAD-bd_bact_type"/>
</dbReference>
<dbReference type="InterPro" id="IPR037062">
    <property type="entry name" value="Malic_N_dom_sf"/>
</dbReference>
<dbReference type="AlphaFoldDB" id="A0A1M5MP63"/>
<dbReference type="FunFam" id="3.40.50.720:FF:000095">
    <property type="entry name" value="NADP-dependent malic enzyme"/>
    <property type="match status" value="1"/>
</dbReference>
<sequence>MNRNSKRREALLYHAKPTPGKIQVVPTKKYATQRDLSLAYSPGVAEPCLEIAKDVNNVYKYTAKGNLVAVITNGTAVLGLGDIGPEASKPVMEGKGLLFKIFSDIDVFDIEIGTKDVEEFIQTVKNIAPTFGGINLEDIKAPESFEIERRLVEELNIPVMHDDQHGTAIISSAALINALELAGKKAEDIKMVVSGAGSAALACADLYVLLGVKVENILMFNSKGVLTKDNPSLSVMQQKYATHKAPMSLEEALVGADVFLGLSSGNIMTAQMLLAMAENPIVFAMANPDPEIDYNLAIATRKDIIMATGRSDHPNQVNNVLGFPYIFRGALDVRATKINEAMKMAAVKALALLAKESVPEQVNIAYGETKLVFGRDYIIPKPFDPRLISIVAPAVAKAAMDSGVALNPITDWEKYEEELLDRLGNDNKMVRLITNRAKMEPKRIVFAEADHLNVLKAAQIVFEEGIGFPILLGNKEIILELKEDLGFDAEVEIIDPKTKEEEERRNRFAVKYWESRKRRGISLLDAQKLMRERNYFAAMMVNEEEADGLVSGYSRSYPSTVKPMLQLIDKAPGASIVATTNMMMTARGPMFLSDTAININPSADDLAKIAIMTAKTARMFGVEPVIAMVSFSNFGSSTDDNAKKVREAVAYLHQNHPEMIIDGEVQADFALNPEMLKEKFPFSKLAGKKVNTLIFPNLDSANITYKLLKELNKVDSIGPIMLGMGKPVHIFQLGASVEEMVNMAAITVIDAQEKQKKKSK</sequence>
<evidence type="ECO:0000256" key="10">
    <source>
        <dbReference type="PIRSR" id="PIRSR036684-3"/>
    </source>
</evidence>
<keyword evidence="5 9" id="KW-0479">Metal-binding</keyword>
<dbReference type="Pfam" id="PF03949">
    <property type="entry name" value="Malic_M"/>
    <property type="match status" value="1"/>
</dbReference>
<feature type="domain" description="Malic enzyme NAD-binding" evidence="11">
    <location>
        <begin position="164"/>
        <end position="400"/>
    </location>
</feature>
<dbReference type="GO" id="GO:0046872">
    <property type="term" value="F:metal ion binding"/>
    <property type="evidence" value="ECO:0007669"/>
    <property type="project" value="UniProtKB-KW"/>
</dbReference>
<dbReference type="FunFam" id="3.40.50.10380:FF:000003">
    <property type="entry name" value="NADP-dependent malic enzyme"/>
    <property type="match status" value="1"/>
</dbReference>
<keyword evidence="16" id="KW-1185">Reference proteome</keyword>
<evidence type="ECO:0000256" key="3">
    <source>
        <dbReference type="ARBA" id="ARBA00007686"/>
    </source>
</evidence>
<dbReference type="SMART" id="SM01274">
    <property type="entry name" value="malic"/>
    <property type="match status" value="1"/>
</dbReference>
<dbReference type="InterPro" id="IPR036291">
    <property type="entry name" value="NAD(P)-bd_dom_sf"/>
</dbReference>
<evidence type="ECO:0000256" key="9">
    <source>
        <dbReference type="PIRSR" id="PIRSR036684-2"/>
    </source>
</evidence>
<evidence type="ECO:0000256" key="6">
    <source>
        <dbReference type="ARBA" id="ARBA00023002"/>
    </source>
</evidence>
<comment type="similarity">
    <text evidence="3">In the N-terminal section; belongs to the malic enzymes family.</text>
</comment>
<dbReference type="InterPro" id="IPR042112">
    <property type="entry name" value="P_AcTrfase_dom2"/>
</dbReference>
<evidence type="ECO:0000313" key="13">
    <source>
        <dbReference type="EMBL" id="PRZ25022.1"/>
    </source>
</evidence>
<gene>
    <name evidence="13" type="ORF">BC624_10398</name>
    <name evidence="14" type="ORF">SAMN05443373_10497</name>
</gene>
<comment type="similarity">
    <text evidence="4">In the C-terminal section; belongs to the phosphate acetyltransferase and butyryltransferase family.</text>
</comment>
<evidence type="ECO:0000313" key="15">
    <source>
        <dbReference type="Proteomes" id="UP000184384"/>
    </source>
</evidence>
<dbReference type="RefSeq" id="WP_072942300.1">
    <property type="nucleotide sequence ID" value="NZ_FQWO01000004.1"/>
</dbReference>
<dbReference type="PANTHER" id="PTHR43237">
    <property type="entry name" value="NADP-DEPENDENT MALIC ENZYME"/>
    <property type="match status" value="1"/>
</dbReference>
<organism evidence="14 15">
    <name type="scientific">Flavobacterium granuli</name>
    <dbReference type="NCBI Taxonomy" id="280093"/>
    <lineage>
        <taxon>Bacteria</taxon>
        <taxon>Pseudomonadati</taxon>
        <taxon>Bacteroidota</taxon>
        <taxon>Flavobacteriia</taxon>
        <taxon>Flavobacteriales</taxon>
        <taxon>Flavobacteriaceae</taxon>
        <taxon>Flavobacterium</taxon>
    </lineage>
</organism>
<name>A0A1M5MP63_9FLAO</name>
<proteinExistence type="inferred from homology"/>
<dbReference type="InterPro" id="IPR012188">
    <property type="entry name" value="ME_PTA"/>
</dbReference>
<evidence type="ECO:0000256" key="8">
    <source>
        <dbReference type="PIRSR" id="PIRSR036684-1"/>
    </source>
</evidence>
<keyword evidence="7" id="KW-0511">Multifunctional enzyme</keyword>
<dbReference type="InterPro" id="IPR012302">
    <property type="entry name" value="Malic_NAD-bd"/>
</dbReference>
<comment type="cofactor">
    <cofactor evidence="2">
        <name>Mg(2+)</name>
        <dbReference type="ChEBI" id="CHEBI:18420"/>
    </cofactor>
</comment>
<evidence type="ECO:0000313" key="16">
    <source>
        <dbReference type="Proteomes" id="UP000237771"/>
    </source>
</evidence>
<dbReference type="InterPro" id="IPR012301">
    <property type="entry name" value="Malic_N_dom"/>
</dbReference>
<dbReference type="Gene3D" id="3.40.50.720">
    <property type="entry name" value="NAD(P)-binding Rossmann-like Domain"/>
    <property type="match status" value="1"/>
</dbReference>
<dbReference type="Gene3D" id="3.40.50.10950">
    <property type="match status" value="1"/>
</dbReference>
<dbReference type="EMBL" id="PVUB01000003">
    <property type="protein sequence ID" value="PRZ25022.1"/>
    <property type="molecule type" value="Genomic_DNA"/>
</dbReference>
<dbReference type="EMBL" id="FQWO01000004">
    <property type="protein sequence ID" value="SHG79061.1"/>
    <property type="molecule type" value="Genomic_DNA"/>
</dbReference>
<evidence type="ECO:0000256" key="7">
    <source>
        <dbReference type="ARBA" id="ARBA00023268"/>
    </source>
</evidence>
<dbReference type="PANTHER" id="PTHR43237:SF4">
    <property type="entry name" value="NADP-DEPENDENT MALIC ENZYME"/>
    <property type="match status" value="1"/>
</dbReference>
<dbReference type="InterPro" id="IPR002505">
    <property type="entry name" value="PTA_PTB"/>
</dbReference>
<reference evidence="15" key="2">
    <citation type="submission" date="2016-11" db="EMBL/GenBank/DDBJ databases">
        <authorList>
            <person name="Varghese N."/>
            <person name="Submissions S."/>
        </authorList>
    </citation>
    <scope>NUCLEOTIDE SEQUENCE [LARGE SCALE GENOMIC DNA]</scope>
    <source>
        <strain evidence="15">DSM 19729</strain>
    </source>
</reference>
<dbReference type="GO" id="GO:0016746">
    <property type="term" value="F:acyltransferase activity"/>
    <property type="evidence" value="ECO:0007669"/>
    <property type="project" value="InterPro"/>
</dbReference>
<dbReference type="CDD" id="cd05311">
    <property type="entry name" value="NAD_bind_2_malic_enz"/>
    <property type="match status" value="1"/>
</dbReference>
<evidence type="ECO:0000259" key="11">
    <source>
        <dbReference type="SMART" id="SM00919"/>
    </source>
</evidence>
<dbReference type="Gene3D" id="3.40.50.10380">
    <property type="entry name" value="Malic enzyme, N-terminal domain"/>
    <property type="match status" value="1"/>
</dbReference>
<dbReference type="SUPFAM" id="SSF53659">
    <property type="entry name" value="Isocitrate/Isopropylmalate dehydrogenase-like"/>
    <property type="match status" value="1"/>
</dbReference>
<evidence type="ECO:0000256" key="2">
    <source>
        <dbReference type="ARBA" id="ARBA00001946"/>
    </source>
</evidence>
<keyword evidence="6" id="KW-0560">Oxidoreductase</keyword>
<keyword evidence="10" id="KW-0521">NADP</keyword>
<dbReference type="Proteomes" id="UP000237771">
    <property type="component" value="Unassembled WGS sequence"/>
</dbReference>
<dbReference type="Pfam" id="PF00390">
    <property type="entry name" value="malic"/>
    <property type="match status" value="1"/>
</dbReference>
<feature type="binding site" evidence="9">
    <location>
        <position position="137"/>
    </location>
    <ligand>
        <name>a divalent metal cation</name>
        <dbReference type="ChEBI" id="CHEBI:60240"/>
    </ligand>
</feature>
<dbReference type="InterPro" id="IPR042113">
    <property type="entry name" value="P_AcTrfase_dom1"/>
</dbReference>
<comment type="cofactor">
    <cofactor evidence="1">
        <name>Mn(2+)</name>
        <dbReference type="ChEBI" id="CHEBI:29035"/>
    </cofactor>
</comment>
<dbReference type="Pfam" id="PF01515">
    <property type="entry name" value="PTA_PTB"/>
    <property type="match status" value="1"/>
</dbReference>
<dbReference type="Proteomes" id="UP000184384">
    <property type="component" value="Unassembled WGS sequence"/>
</dbReference>
<accession>A0A1M5MP63</accession>
<evidence type="ECO:0000256" key="5">
    <source>
        <dbReference type="ARBA" id="ARBA00022723"/>
    </source>
</evidence>
<evidence type="ECO:0000256" key="1">
    <source>
        <dbReference type="ARBA" id="ARBA00001936"/>
    </source>
</evidence>
<dbReference type="InterPro" id="IPR046346">
    <property type="entry name" value="Aminoacid_DH-like_N_sf"/>
</dbReference>
<feature type="active site" description="Proton acceptor" evidence="8">
    <location>
        <position position="95"/>
    </location>
</feature>
<evidence type="ECO:0000313" key="14">
    <source>
        <dbReference type="EMBL" id="SHG79061.1"/>
    </source>
</evidence>
<dbReference type="Gene3D" id="3.40.50.10750">
    <property type="entry name" value="Isocitrate/Isopropylmalate dehydrogenase-like"/>
    <property type="match status" value="1"/>
</dbReference>
<feature type="binding site" evidence="10">
    <location>
        <begin position="77"/>
        <end position="84"/>
    </location>
    <ligand>
        <name>NADP(+)</name>
        <dbReference type="ChEBI" id="CHEBI:58349"/>
    </ligand>
</feature>
<feature type="binding site" evidence="9">
    <location>
        <position position="138"/>
    </location>
    <ligand>
        <name>a divalent metal cation</name>
        <dbReference type="ChEBI" id="CHEBI:60240"/>
    </ligand>
</feature>
<feature type="binding site" evidence="10">
    <location>
        <position position="163"/>
    </location>
    <ligand>
        <name>a divalent metal cation</name>
        <dbReference type="ChEBI" id="CHEBI:60240"/>
    </ligand>
</feature>
<feature type="binding site" evidence="10">
    <location>
        <position position="287"/>
    </location>
    <ligand>
        <name>a divalent metal cation</name>
        <dbReference type="ChEBI" id="CHEBI:60240"/>
    </ligand>
</feature>
<dbReference type="STRING" id="280093.SAMN05443373_10497"/>
<feature type="domain" description="Malic enzyme N-terminal" evidence="12">
    <location>
        <begin position="19"/>
        <end position="152"/>
    </location>
</feature>
<evidence type="ECO:0000256" key="4">
    <source>
        <dbReference type="ARBA" id="ARBA00008756"/>
    </source>
</evidence>
<dbReference type="InterPro" id="IPR051674">
    <property type="entry name" value="Malate_Decarboxylase"/>
</dbReference>
<dbReference type="GO" id="GO:0004470">
    <property type="term" value="F:malic enzyme activity"/>
    <property type="evidence" value="ECO:0007669"/>
    <property type="project" value="InterPro"/>
</dbReference>
<dbReference type="SUPFAM" id="SSF53223">
    <property type="entry name" value="Aminoacid dehydrogenase-like, N-terminal domain"/>
    <property type="match status" value="1"/>
</dbReference>
<dbReference type="SUPFAM" id="SSF51735">
    <property type="entry name" value="NAD(P)-binding Rossmann-fold domains"/>
    <property type="match status" value="1"/>
</dbReference>
<dbReference type="PIRSF" id="PIRSF036684">
    <property type="entry name" value="ME_PTA"/>
    <property type="match status" value="1"/>
</dbReference>
<reference evidence="14" key="1">
    <citation type="submission" date="2016-11" db="EMBL/GenBank/DDBJ databases">
        <authorList>
            <person name="Jaros S."/>
            <person name="Januszkiewicz K."/>
            <person name="Wedrychowicz H."/>
        </authorList>
    </citation>
    <scope>NUCLEOTIDE SEQUENCE [LARGE SCALE GENOMIC DNA]</scope>
    <source>
        <strain evidence="14">DSM 19729</strain>
    </source>
</reference>